<reference evidence="3" key="1">
    <citation type="submission" date="2015-07" db="EMBL/GenBank/DDBJ databases">
        <title>Lactobacillus ginsenosidimutans/EMML 3141/ whole genome sequencing.</title>
        <authorList>
            <person name="Kim M.K."/>
            <person name="Im W.-T."/>
            <person name="Srinivasan S."/>
            <person name="Lee J.-J."/>
        </authorList>
    </citation>
    <scope>NUCLEOTIDE SEQUENCE [LARGE SCALE GENOMIC DNA]</scope>
    <source>
        <strain evidence="3">EMML 3041</strain>
    </source>
</reference>
<dbReference type="AlphaFoldDB" id="A0A0H4QIJ6"/>
<dbReference type="InterPro" id="IPR008841">
    <property type="entry name" value="Siphovirus-type_tail_N"/>
</dbReference>
<accession>A0A0H4QIJ6</accession>
<evidence type="ECO:0000313" key="3">
    <source>
        <dbReference type="Proteomes" id="UP000036106"/>
    </source>
</evidence>
<protein>
    <recommendedName>
        <fullName evidence="1">Siphovirus-type tail component RIFT-related domain-containing protein</fullName>
    </recommendedName>
</protein>
<organism evidence="2 3">
    <name type="scientific">Companilactobacillus ginsenosidimutans</name>
    <dbReference type="NCBI Taxonomy" id="1007676"/>
    <lineage>
        <taxon>Bacteria</taxon>
        <taxon>Bacillati</taxon>
        <taxon>Bacillota</taxon>
        <taxon>Bacilli</taxon>
        <taxon>Lactobacillales</taxon>
        <taxon>Lactobacillaceae</taxon>
        <taxon>Companilactobacillus</taxon>
    </lineage>
</organism>
<evidence type="ECO:0000313" key="2">
    <source>
        <dbReference type="EMBL" id="AKP66856.1"/>
    </source>
</evidence>
<dbReference type="STRING" id="1007676.ABM34_04315"/>
<name>A0A0H4QIJ6_9LACO</name>
<dbReference type="KEGG" id="lgn:ABM34_04315"/>
<dbReference type="Pfam" id="PF05709">
    <property type="entry name" value="Sipho_tail"/>
    <property type="match status" value="1"/>
</dbReference>
<dbReference type="RefSeq" id="WP_048703711.1">
    <property type="nucleotide sequence ID" value="NZ_CP012034.1"/>
</dbReference>
<sequence>MILKKGNFYINGKNGIEDLHAILENYPTINIPKRKKSLISIEGGNEQIILDEGAYDNREIDLNIIVRAYDEEDRTLRLSALYSAFDTDKYISFMHYGEPNYEYLISNAEVVTSSRLTRTSYYSEVKIKLTAKAFKQYRPDESVTVKGTTKTFNRFNYASRPLIHILNSGVSTIAINGKPYTFGPLPSGGAWVDCEESQQDVYNGNTIVENAFNVGQEFPSLPPGIVTITAGNAVVYPRWRTI</sequence>
<dbReference type="OrthoDB" id="2292538at2"/>
<dbReference type="PATRIC" id="fig|1007676.4.peg.882"/>
<dbReference type="Proteomes" id="UP000036106">
    <property type="component" value="Chromosome"/>
</dbReference>
<dbReference type="EMBL" id="CP012034">
    <property type="protein sequence ID" value="AKP66856.1"/>
    <property type="molecule type" value="Genomic_DNA"/>
</dbReference>
<gene>
    <name evidence="2" type="ORF">ABM34_04315</name>
</gene>
<keyword evidence="3" id="KW-1185">Reference proteome</keyword>
<evidence type="ECO:0000259" key="1">
    <source>
        <dbReference type="Pfam" id="PF05709"/>
    </source>
</evidence>
<feature type="domain" description="Siphovirus-type tail component RIFT-related" evidence="1">
    <location>
        <begin position="38"/>
        <end position="129"/>
    </location>
</feature>
<proteinExistence type="predicted"/>